<feature type="active site" evidence="6">
    <location>
        <position position="15"/>
    </location>
</feature>
<dbReference type="SMART" id="SM00226">
    <property type="entry name" value="LMWPc"/>
    <property type="match status" value="1"/>
</dbReference>
<evidence type="ECO:0000313" key="11">
    <source>
        <dbReference type="Proteomes" id="UP000502504"/>
    </source>
</evidence>
<proteinExistence type="inferred from homology"/>
<dbReference type="PANTHER" id="PTHR11717">
    <property type="entry name" value="LOW MOLECULAR WEIGHT PROTEIN TYROSINE PHOSPHATASE"/>
    <property type="match status" value="1"/>
</dbReference>
<gene>
    <name evidence="8" type="ORF">AFM16_19500</name>
    <name evidence="9" type="ORF">HCX60_19820</name>
</gene>
<dbReference type="Gene3D" id="3.40.50.2300">
    <property type="match status" value="1"/>
</dbReference>
<dbReference type="FunFam" id="3.40.50.2300:FF:000113">
    <property type="entry name" value="Low molecular weight protein-tyrosine-phosphatase"/>
    <property type="match status" value="1"/>
</dbReference>
<evidence type="ECO:0000256" key="3">
    <source>
        <dbReference type="ARBA" id="ARBA00022801"/>
    </source>
</evidence>
<comment type="catalytic activity">
    <reaction evidence="5">
        <text>O-phospho-L-tyrosyl-[protein] + H2O = L-tyrosyl-[protein] + phosphate</text>
        <dbReference type="Rhea" id="RHEA:10684"/>
        <dbReference type="Rhea" id="RHEA-COMP:10136"/>
        <dbReference type="Rhea" id="RHEA-COMP:20101"/>
        <dbReference type="ChEBI" id="CHEBI:15377"/>
        <dbReference type="ChEBI" id="CHEBI:43474"/>
        <dbReference type="ChEBI" id="CHEBI:46858"/>
        <dbReference type="ChEBI" id="CHEBI:61978"/>
        <dbReference type="EC" id="3.1.3.48"/>
    </reaction>
</comment>
<dbReference type="EC" id="3.1.3.48" evidence="2"/>
<evidence type="ECO:0000259" key="7">
    <source>
        <dbReference type="SMART" id="SM00226"/>
    </source>
</evidence>
<dbReference type="RefSeq" id="WP_078634116.1">
    <property type="nucleotide sequence ID" value="NZ_CM007717.1"/>
</dbReference>
<evidence type="ECO:0000256" key="6">
    <source>
        <dbReference type="PIRSR" id="PIRSR617867-1"/>
    </source>
</evidence>
<accession>A0AAE7CM88</accession>
<reference evidence="9 11" key="2">
    <citation type="submission" date="2020-03" db="EMBL/GenBank/DDBJ databases">
        <title>Is there a link between lipid content and antibiotic production in Streptomyces?</title>
        <authorList>
            <person name="David M."/>
            <person name="Lejeune C."/>
            <person name="Abreu S."/>
            <person name="Thibessard A."/>
            <person name="Leblond P."/>
            <person name="Chaminade P."/>
            <person name="Virolle M.-J."/>
        </authorList>
    </citation>
    <scope>NUCLEOTIDE SEQUENCE [LARGE SCALE GENOMIC DNA]</scope>
    <source>
        <strain evidence="9 11">DSM 41481</strain>
    </source>
</reference>
<evidence type="ECO:0000256" key="1">
    <source>
        <dbReference type="ARBA" id="ARBA00011063"/>
    </source>
</evidence>
<keyword evidence="3" id="KW-0378">Hydrolase</keyword>
<feature type="active site" description="Proton donor" evidence="6">
    <location>
        <position position="127"/>
    </location>
</feature>
<dbReference type="InterPro" id="IPR023485">
    <property type="entry name" value="Ptyr_pPase"/>
</dbReference>
<keyword evidence="10" id="KW-1185">Reference proteome</keyword>
<dbReference type="InterPro" id="IPR017867">
    <property type="entry name" value="Tyr_phospatase_low_mol_wt"/>
</dbReference>
<sequence length="163" mass="17723">MTYRVCFVCTGNICRSPMAESVFRARVADAGLESVVEVDSAGTGGWHEGEDADPRTLSVLGEHGYVLAHAARVFEPSWFARRDLVIALDTGHLKALRRLAPSPRDAAKVRLLRSYDPGAGDDLDVPDPYYGGRDGFEECLEMVERAGAGLLAAVREELEGRTT</sequence>
<dbReference type="EMBL" id="LHQL01000010">
    <property type="protein sequence ID" value="OOQ50085.1"/>
    <property type="molecule type" value="Genomic_DNA"/>
</dbReference>
<organism evidence="9 11">
    <name type="scientific">Streptomyces antibioticus</name>
    <dbReference type="NCBI Taxonomy" id="1890"/>
    <lineage>
        <taxon>Bacteria</taxon>
        <taxon>Bacillati</taxon>
        <taxon>Actinomycetota</taxon>
        <taxon>Actinomycetes</taxon>
        <taxon>Kitasatosporales</taxon>
        <taxon>Streptomycetaceae</taxon>
        <taxon>Streptomyces</taxon>
    </lineage>
</organism>
<evidence type="ECO:0000256" key="2">
    <source>
        <dbReference type="ARBA" id="ARBA00013064"/>
    </source>
</evidence>
<dbReference type="Proteomes" id="UP000502504">
    <property type="component" value="Chromosome"/>
</dbReference>
<dbReference type="InterPro" id="IPR050438">
    <property type="entry name" value="LMW_PTPase"/>
</dbReference>
<evidence type="ECO:0000313" key="10">
    <source>
        <dbReference type="Proteomes" id="UP000190306"/>
    </source>
</evidence>
<dbReference type="InterPro" id="IPR036196">
    <property type="entry name" value="Ptyr_pPase_sf"/>
</dbReference>
<dbReference type="Pfam" id="PF01451">
    <property type="entry name" value="LMWPc"/>
    <property type="match status" value="1"/>
</dbReference>
<evidence type="ECO:0000313" key="8">
    <source>
        <dbReference type="EMBL" id="OOQ50085.1"/>
    </source>
</evidence>
<comment type="similarity">
    <text evidence="1">Belongs to the low molecular weight phosphotyrosine protein phosphatase family.</text>
</comment>
<dbReference type="PRINTS" id="PR00719">
    <property type="entry name" value="LMWPTPASE"/>
</dbReference>
<evidence type="ECO:0000256" key="5">
    <source>
        <dbReference type="ARBA" id="ARBA00051722"/>
    </source>
</evidence>
<dbReference type="GO" id="GO:0004725">
    <property type="term" value="F:protein tyrosine phosphatase activity"/>
    <property type="evidence" value="ECO:0007669"/>
    <property type="project" value="UniProtKB-EC"/>
</dbReference>
<dbReference type="AlphaFoldDB" id="A0AAE7CM88"/>
<feature type="domain" description="Phosphotyrosine protein phosphatase I" evidence="7">
    <location>
        <begin position="3"/>
        <end position="153"/>
    </location>
</feature>
<protein>
    <recommendedName>
        <fullName evidence="2">protein-tyrosine-phosphatase</fullName>
        <ecNumber evidence="2">3.1.3.48</ecNumber>
    </recommendedName>
</protein>
<feature type="active site" description="Nucleophile" evidence="6">
    <location>
        <position position="9"/>
    </location>
</feature>
<evidence type="ECO:0000256" key="4">
    <source>
        <dbReference type="ARBA" id="ARBA00022912"/>
    </source>
</evidence>
<evidence type="ECO:0000313" key="9">
    <source>
        <dbReference type="EMBL" id="QIT45503.1"/>
    </source>
</evidence>
<dbReference type="CDD" id="cd16343">
    <property type="entry name" value="LMWPTP"/>
    <property type="match status" value="1"/>
</dbReference>
<reference evidence="8 10" key="1">
    <citation type="submission" date="2015-07" db="EMBL/GenBank/DDBJ databases">
        <title>Draft Genome Sequence of Streptomyces antibioticus, IMRU 3720 reveals insights in the evolution of actinomycin biosynthetic gene clusters in Streptomyces.</title>
        <authorList>
            <person name="Crnovcic I."/>
            <person name="Ruckert C."/>
            <person name="Kalinowksi J."/>
            <person name="Keller U."/>
        </authorList>
    </citation>
    <scope>NUCLEOTIDE SEQUENCE [LARGE SCALE GENOMIC DNA]</scope>
    <source>
        <strain evidence="8 10">DSM 41481</strain>
    </source>
</reference>
<keyword evidence="4" id="KW-0904">Protein phosphatase</keyword>
<dbReference type="SUPFAM" id="SSF52788">
    <property type="entry name" value="Phosphotyrosine protein phosphatases I"/>
    <property type="match status" value="1"/>
</dbReference>
<dbReference type="Proteomes" id="UP000190306">
    <property type="component" value="Chromosome"/>
</dbReference>
<dbReference type="EMBL" id="CP050692">
    <property type="protein sequence ID" value="QIT45503.1"/>
    <property type="molecule type" value="Genomic_DNA"/>
</dbReference>
<name>A0AAE7CM88_STRAT</name>
<dbReference type="PANTHER" id="PTHR11717:SF7">
    <property type="entry name" value="LOW MOLECULAR WEIGHT PHOSPHOTYROSINE PROTEIN PHOSPHATASE"/>
    <property type="match status" value="1"/>
</dbReference>